<dbReference type="OrthoDB" id="9807498at2"/>
<dbReference type="EMBL" id="FNNG01000002">
    <property type="protein sequence ID" value="SDW31079.1"/>
    <property type="molecule type" value="Genomic_DNA"/>
</dbReference>
<protein>
    <submittedName>
        <fullName evidence="5">Putative protease</fullName>
    </submittedName>
</protein>
<gene>
    <name evidence="5" type="ORF">SAMN05660923_00452</name>
</gene>
<dbReference type="GO" id="GO:0008233">
    <property type="term" value="F:peptidase activity"/>
    <property type="evidence" value="ECO:0007669"/>
    <property type="project" value="UniProtKB-KW"/>
</dbReference>
<organism evidence="5 6">
    <name type="scientific">Tepidimicrobium xylanilyticum</name>
    <dbReference type="NCBI Taxonomy" id="1123352"/>
    <lineage>
        <taxon>Bacteria</taxon>
        <taxon>Bacillati</taxon>
        <taxon>Bacillota</taxon>
        <taxon>Tissierellia</taxon>
        <taxon>Tissierellales</taxon>
        <taxon>Tepidimicrobiaceae</taxon>
        <taxon>Tepidimicrobium</taxon>
    </lineage>
</organism>
<dbReference type="RefSeq" id="WP_093750464.1">
    <property type="nucleotide sequence ID" value="NZ_BSYN01000002.1"/>
</dbReference>
<accession>A0A1H2SJ48</accession>
<dbReference type="InterPro" id="IPR032525">
    <property type="entry name" value="Peptidase_U32_C"/>
</dbReference>
<evidence type="ECO:0000256" key="2">
    <source>
        <dbReference type="ARBA" id="ARBA00022801"/>
    </source>
</evidence>
<comment type="similarity">
    <text evidence="3">Belongs to the peptidase U32 family.</text>
</comment>
<evidence type="ECO:0000313" key="5">
    <source>
        <dbReference type="EMBL" id="SDW31079.1"/>
    </source>
</evidence>
<keyword evidence="2" id="KW-0378">Hydrolase</keyword>
<dbReference type="Pfam" id="PF16325">
    <property type="entry name" value="Peptidase_U32_C"/>
    <property type="match status" value="1"/>
</dbReference>
<dbReference type="PANTHER" id="PTHR30217">
    <property type="entry name" value="PEPTIDASE U32 FAMILY"/>
    <property type="match status" value="1"/>
</dbReference>
<dbReference type="Gene3D" id="2.40.30.10">
    <property type="entry name" value="Translation factors"/>
    <property type="match status" value="1"/>
</dbReference>
<dbReference type="AlphaFoldDB" id="A0A1H2SJ48"/>
<dbReference type="PANTHER" id="PTHR30217:SF6">
    <property type="entry name" value="TRNA HYDROXYLATION PROTEIN P"/>
    <property type="match status" value="1"/>
</dbReference>
<dbReference type="Proteomes" id="UP000198828">
    <property type="component" value="Unassembled WGS sequence"/>
</dbReference>
<proteinExistence type="inferred from homology"/>
<dbReference type="InterPro" id="IPR001539">
    <property type="entry name" value="Peptidase_U32"/>
</dbReference>
<evidence type="ECO:0000256" key="1">
    <source>
        <dbReference type="ARBA" id="ARBA00022670"/>
    </source>
</evidence>
<reference evidence="5 6" key="1">
    <citation type="submission" date="2016-10" db="EMBL/GenBank/DDBJ databases">
        <authorList>
            <person name="de Groot N.N."/>
        </authorList>
    </citation>
    <scope>NUCLEOTIDE SEQUENCE [LARGE SCALE GENOMIC DNA]</scope>
    <source>
        <strain evidence="5 6">DSM 23310</strain>
    </source>
</reference>
<name>A0A1H2SJ48_9FIRM</name>
<keyword evidence="6" id="KW-1185">Reference proteome</keyword>
<dbReference type="PROSITE" id="PS01276">
    <property type="entry name" value="PEPTIDASE_U32"/>
    <property type="match status" value="1"/>
</dbReference>
<evidence type="ECO:0000259" key="4">
    <source>
        <dbReference type="Pfam" id="PF16325"/>
    </source>
</evidence>
<dbReference type="GO" id="GO:0006508">
    <property type="term" value="P:proteolysis"/>
    <property type="evidence" value="ECO:0007669"/>
    <property type="project" value="UniProtKB-KW"/>
</dbReference>
<evidence type="ECO:0000256" key="3">
    <source>
        <dbReference type="ARBA" id="ARBA00038374"/>
    </source>
</evidence>
<keyword evidence="1 5" id="KW-0645">Protease</keyword>
<sequence length="413" mass="47679">MTKPELLAPAGDLEKLKMAITYGADAVYLGGESFGLRKGAKNFSLEEIDEGIKFAHSRGKKVYVTLNIIPHNEDLVGLEEYVENLYNLQVDGVIVSDPGVFSVIRRTVPNLPIHLSTQTSITNFETIMFWYNLGIKRIVLARELSLNEIKEIIDKAPKDLEIETFVHGSMCISYSGRCLLSNYMTGRDANRGDCAHPCRWKYYLMEEKRPGEYFPVYEDEKGTFIMNSKDLCMIEYIPNLIKTGIKSFKIEGRVKSSYYVATVVRSYRMAIDAYFKDPENYTFNQDWLDEIKKASYRDFTTGFYFGKPTGDDQVYASSSYIRGYDYVGLILDYDEESGIATIEQRNRMFQGDTIEIFGPRRKHFTQIIEKMWDEEGKEIDVAPHPQQIIRMKMVEPVEPWYMIRKNREDGING</sequence>
<dbReference type="Pfam" id="PF01136">
    <property type="entry name" value="Peptidase_U32"/>
    <property type="match status" value="1"/>
</dbReference>
<evidence type="ECO:0000313" key="6">
    <source>
        <dbReference type="Proteomes" id="UP000198828"/>
    </source>
</evidence>
<feature type="domain" description="Peptidase family U32 C-terminal" evidence="4">
    <location>
        <begin position="322"/>
        <end position="404"/>
    </location>
</feature>
<dbReference type="InterPro" id="IPR051454">
    <property type="entry name" value="RNA/ubiquinone_mod_enzymes"/>
</dbReference>